<accession>A0A182ICU9</accession>
<dbReference type="GO" id="GO:0005484">
    <property type="term" value="F:SNAP receptor activity"/>
    <property type="evidence" value="ECO:0007669"/>
    <property type="project" value="InterPro"/>
</dbReference>
<dbReference type="GO" id="GO:0015031">
    <property type="term" value="P:protein transport"/>
    <property type="evidence" value="ECO:0007669"/>
    <property type="project" value="UniProtKB-KW"/>
</dbReference>
<dbReference type="Gene3D" id="3.30.450.50">
    <property type="entry name" value="Longin domain"/>
    <property type="match status" value="1"/>
</dbReference>
<dbReference type="PROSITE" id="PS50859">
    <property type="entry name" value="LONGIN"/>
    <property type="match status" value="1"/>
</dbReference>
<keyword evidence="4" id="KW-0813">Transport</keyword>
<dbReference type="Pfam" id="PF00957">
    <property type="entry name" value="Synaptobrevin"/>
    <property type="match status" value="1"/>
</dbReference>
<name>A0A182ICU9_ANOAR</name>
<evidence type="ECO:0000313" key="15">
    <source>
        <dbReference type="Proteomes" id="UP000075840"/>
    </source>
</evidence>
<dbReference type="FunFam" id="1.20.5.110:FF:000092">
    <property type="entry name" value="Transport protein SEC22"/>
    <property type="match status" value="1"/>
</dbReference>
<evidence type="ECO:0000256" key="7">
    <source>
        <dbReference type="ARBA" id="ARBA00022927"/>
    </source>
</evidence>
<evidence type="ECO:0000256" key="10">
    <source>
        <dbReference type="ARBA" id="ARBA00023054"/>
    </source>
</evidence>
<dbReference type="RefSeq" id="XP_040159329.1">
    <property type="nucleotide sequence ID" value="XM_040303395.1"/>
</dbReference>
<keyword evidence="15" id="KW-1185">Reference proteome</keyword>
<evidence type="ECO:0000256" key="5">
    <source>
        <dbReference type="ARBA" id="ARBA00022692"/>
    </source>
</evidence>
<evidence type="ECO:0000256" key="11">
    <source>
        <dbReference type="ARBA" id="ARBA00023136"/>
    </source>
</evidence>
<dbReference type="GO" id="GO:0006888">
    <property type="term" value="P:endoplasmic reticulum to Golgi vesicle-mediated transport"/>
    <property type="evidence" value="ECO:0007669"/>
    <property type="project" value="InterPro"/>
</dbReference>
<dbReference type="PROSITE" id="PS50892">
    <property type="entry name" value="V_SNARE"/>
    <property type="match status" value="1"/>
</dbReference>
<dbReference type="InterPro" id="IPR044565">
    <property type="entry name" value="Sec22"/>
</dbReference>
<evidence type="ECO:0000256" key="6">
    <source>
        <dbReference type="ARBA" id="ARBA00022824"/>
    </source>
</evidence>
<evidence type="ECO:0000256" key="8">
    <source>
        <dbReference type="ARBA" id="ARBA00022989"/>
    </source>
</evidence>
<dbReference type="Proteomes" id="UP000075840">
    <property type="component" value="Unassembled WGS sequence"/>
</dbReference>
<dbReference type="InterPro" id="IPR010908">
    <property type="entry name" value="Longin_dom"/>
</dbReference>
<dbReference type="CDD" id="cd14824">
    <property type="entry name" value="Longin"/>
    <property type="match status" value="1"/>
</dbReference>
<evidence type="ECO:0000313" key="14">
    <source>
        <dbReference type="EnsemblMetazoa" id="AARA011418-PA"/>
    </source>
</evidence>
<dbReference type="GO" id="GO:0005789">
    <property type="term" value="C:endoplasmic reticulum membrane"/>
    <property type="evidence" value="ECO:0007669"/>
    <property type="project" value="UniProtKB-SubCell"/>
</dbReference>
<dbReference type="SUPFAM" id="SSF58038">
    <property type="entry name" value="SNARE fusion complex"/>
    <property type="match status" value="1"/>
</dbReference>
<dbReference type="Gene3D" id="1.20.5.110">
    <property type="match status" value="1"/>
</dbReference>
<sequence length="211" mass="24597">MALMTMIARFVDGLPLVGTMQEDEQSGRSILEYQNQAKLLFRKLGPNSPTRCSIETGPYLFHYLIEHDVCYLVMCDKVFSKRIAFTYLEDIAQEFHSNYGRRVNTVTRPYAFIEFDIYIQKARKNLTDRRRNINAINNQLQDVQRIMVQNIDDVLQRGTVLSELDTKTQNLSMLSQKYKKDASYLNRKSLYVKGAVAGIILILFVLYFWVI</sequence>
<dbReference type="SUPFAM" id="SSF64356">
    <property type="entry name" value="SNARE-like"/>
    <property type="match status" value="1"/>
</dbReference>
<dbReference type="EMBL" id="APCN01008106">
    <property type="status" value="NOT_ANNOTATED_CDS"/>
    <property type="molecule type" value="Genomic_DNA"/>
</dbReference>
<evidence type="ECO:0000256" key="9">
    <source>
        <dbReference type="ARBA" id="ARBA00023034"/>
    </source>
</evidence>
<keyword evidence="11" id="KW-0472">Membrane</keyword>
<dbReference type="Pfam" id="PF13774">
    <property type="entry name" value="Longin"/>
    <property type="match status" value="1"/>
</dbReference>
<comment type="similarity">
    <text evidence="3">Belongs to the synaptobrevin family.</text>
</comment>
<reference evidence="14" key="1">
    <citation type="submission" date="2022-08" db="UniProtKB">
        <authorList>
            <consortium name="EnsemblMetazoa"/>
        </authorList>
    </citation>
    <scope>IDENTIFICATION</scope>
    <source>
        <strain evidence="14">Dongola</strain>
    </source>
</reference>
<comment type="function">
    <text evidence="12">SNARE involved in targeting and fusion of ER-derived transport vesicles with the Golgi complex as well as Golgi-derived retrograde transport vesicles with the ER.</text>
</comment>
<dbReference type="EnsemblMetazoa" id="AARA011418-RA">
    <property type="protein sequence ID" value="AARA011418-PA"/>
    <property type="gene ID" value="AARA011418"/>
</dbReference>
<protein>
    <recommendedName>
        <fullName evidence="16">Longin domain-containing protein</fullName>
    </recommendedName>
</protein>
<dbReference type="CTD" id="31030"/>
<dbReference type="InterPro" id="IPR011012">
    <property type="entry name" value="Longin-like_dom_sf"/>
</dbReference>
<dbReference type="VEuPathDB" id="VectorBase:AARA21_010711"/>
<keyword evidence="10" id="KW-0175">Coiled coil</keyword>
<proteinExistence type="inferred from homology"/>
<dbReference type="VEuPathDB" id="VectorBase:AARA011418"/>
<dbReference type="GO" id="GO:0006890">
    <property type="term" value="P:retrograde vesicle-mediated transport, Golgi to endoplasmic reticulum"/>
    <property type="evidence" value="ECO:0007669"/>
    <property type="project" value="InterPro"/>
</dbReference>
<evidence type="ECO:0000256" key="3">
    <source>
        <dbReference type="ARBA" id="ARBA00008025"/>
    </source>
</evidence>
<dbReference type="PANTHER" id="PTHR45837">
    <property type="entry name" value="VESICLE-TRAFFICKING PROTEIN SEC22B"/>
    <property type="match status" value="1"/>
</dbReference>
<keyword evidence="8" id="KW-1133">Transmembrane helix</keyword>
<evidence type="ECO:0000256" key="2">
    <source>
        <dbReference type="ARBA" id="ARBA00004223"/>
    </source>
</evidence>
<dbReference type="InterPro" id="IPR042855">
    <property type="entry name" value="V_SNARE_CC"/>
</dbReference>
<keyword evidence="7" id="KW-0653">Protein transport</keyword>
<comment type="subcellular location">
    <subcellularLocation>
        <location evidence="1">Endoplasmic reticulum membrane</location>
        <topology evidence="1">Single-pass type IV membrane protein</topology>
    </subcellularLocation>
    <subcellularLocation>
        <location evidence="13">Golgi apparatus</location>
        <location evidence="13">cis-Golgi network membrane</location>
    </subcellularLocation>
    <subcellularLocation>
        <location evidence="2">Melanosome</location>
    </subcellularLocation>
</comment>
<dbReference type="CDD" id="cd15866">
    <property type="entry name" value="R-SNARE_SEC22"/>
    <property type="match status" value="1"/>
</dbReference>
<evidence type="ECO:0000256" key="12">
    <source>
        <dbReference type="ARBA" id="ARBA00024173"/>
    </source>
</evidence>
<keyword evidence="6" id="KW-0256">Endoplasmic reticulum</keyword>
<dbReference type="FunFam" id="3.30.450.50:FF:000004">
    <property type="entry name" value="vesicle-trafficking protein SEC22b"/>
    <property type="match status" value="1"/>
</dbReference>
<keyword evidence="9" id="KW-0333">Golgi apparatus</keyword>
<evidence type="ECO:0008006" key="16">
    <source>
        <dbReference type="Google" id="ProtNLM"/>
    </source>
</evidence>
<dbReference type="AlphaFoldDB" id="A0A182ICU9"/>
<dbReference type="SMART" id="SM01270">
    <property type="entry name" value="Longin"/>
    <property type="match status" value="1"/>
</dbReference>
<evidence type="ECO:0000256" key="13">
    <source>
        <dbReference type="ARBA" id="ARBA00024188"/>
    </source>
</evidence>
<dbReference type="GeneID" id="120898054"/>
<dbReference type="GO" id="GO:0005794">
    <property type="term" value="C:Golgi apparatus"/>
    <property type="evidence" value="ECO:0007669"/>
    <property type="project" value="UniProtKB-SubCell"/>
</dbReference>
<evidence type="ECO:0000256" key="4">
    <source>
        <dbReference type="ARBA" id="ARBA00022448"/>
    </source>
</evidence>
<evidence type="ECO:0000256" key="1">
    <source>
        <dbReference type="ARBA" id="ARBA00004163"/>
    </source>
</evidence>
<organism evidence="14 15">
    <name type="scientific">Anopheles arabiensis</name>
    <name type="common">Mosquito</name>
    <dbReference type="NCBI Taxonomy" id="7173"/>
    <lineage>
        <taxon>Eukaryota</taxon>
        <taxon>Metazoa</taxon>
        <taxon>Ecdysozoa</taxon>
        <taxon>Arthropoda</taxon>
        <taxon>Hexapoda</taxon>
        <taxon>Insecta</taxon>
        <taxon>Pterygota</taxon>
        <taxon>Neoptera</taxon>
        <taxon>Endopterygota</taxon>
        <taxon>Diptera</taxon>
        <taxon>Nematocera</taxon>
        <taxon>Culicoidea</taxon>
        <taxon>Culicidae</taxon>
        <taxon>Anophelinae</taxon>
        <taxon>Anopheles</taxon>
    </lineage>
</organism>
<keyword evidence="5" id="KW-0812">Transmembrane</keyword>